<dbReference type="SMART" id="SM01121">
    <property type="entry name" value="Dak1_2"/>
    <property type="match status" value="1"/>
</dbReference>
<proteinExistence type="predicted"/>
<dbReference type="PANTHER" id="PTHR33434">
    <property type="entry name" value="DEGV DOMAIN-CONTAINING PROTEIN DR_1986-RELATED"/>
    <property type="match status" value="1"/>
</dbReference>
<dbReference type="Gene3D" id="3.30.1180.10">
    <property type="match status" value="1"/>
</dbReference>
<dbReference type="InterPro" id="IPR004007">
    <property type="entry name" value="DhaL_dom"/>
</dbReference>
<protein>
    <submittedName>
        <fullName evidence="3">EDD domain protein, DegV family</fullName>
    </submittedName>
</protein>
<dbReference type="GO" id="GO:0004371">
    <property type="term" value="F:glycerone kinase activity"/>
    <property type="evidence" value="ECO:0007669"/>
    <property type="project" value="InterPro"/>
</dbReference>
<name>A0A7Z7LGS9_9BACT</name>
<accession>A0A7Z7LGS9</accession>
<dbReference type="Pfam" id="PF21645">
    <property type="entry name" value="FakA-like_M"/>
    <property type="match status" value="1"/>
</dbReference>
<dbReference type="InterPro" id="IPR048394">
    <property type="entry name" value="FakA-like_M"/>
</dbReference>
<dbReference type="GO" id="GO:0008289">
    <property type="term" value="F:lipid binding"/>
    <property type="evidence" value="ECO:0007669"/>
    <property type="project" value="UniProtKB-KW"/>
</dbReference>
<dbReference type="InterPro" id="IPR050270">
    <property type="entry name" value="DegV_domain_contain"/>
</dbReference>
<dbReference type="KEGG" id="minf:MESINF_2035"/>
<dbReference type="SMART" id="SM01120">
    <property type="entry name" value="Dak2"/>
    <property type="match status" value="1"/>
</dbReference>
<evidence type="ECO:0000313" key="3">
    <source>
        <dbReference type="EMBL" id="SSC13475.1"/>
    </source>
</evidence>
<dbReference type="RefSeq" id="WP_169699625.1">
    <property type="nucleotide sequence ID" value="NZ_LS974202.1"/>
</dbReference>
<dbReference type="Proteomes" id="UP000250796">
    <property type="component" value="Chromosome MESINF"/>
</dbReference>
<gene>
    <name evidence="3" type="ORF">MESINF_2035</name>
</gene>
<dbReference type="Gene3D" id="1.25.40.340">
    <property type="match status" value="1"/>
</dbReference>
<feature type="domain" description="DhaL" evidence="2">
    <location>
        <begin position="12"/>
        <end position="202"/>
    </location>
</feature>
<dbReference type="Gene3D" id="3.40.50.10170">
    <property type="match status" value="1"/>
</dbReference>
<dbReference type="PROSITE" id="PS51482">
    <property type="entry name" value="DEGV"/>
    <property type="match status" value="1"/>
</dbReference>
<dbReference type="AlphaFoldDB" id="A0A7Z7LGS9"/>
<dbReference type="InterPro" id="IPR043168">
    <property type="entry name" value="DegV_C"/>
</dbReference>
<dbReference type="InterPro" id="IPR036117">
    <property type="entry name" value="DhaL_dom_sf"/>
</dbReference>
<dbReference type="PROSITE" id="PS51480">
    <property type="entry name" value="DHAL"/>
    <property type="match status" value="1"/>
</dbReference>
<dbReference type="InterPro" id="IPR003797">
    <property type="entry name" value="DegV"/>
</dbReference>
<organism evidence="3 4">
    <name type="scientific">Mesotoga infera</name>
    <dbReference type="NCBI Taxonomy" id="1236046"/>
    <lineage>
        <taxon>Bacteria</taxon>
        <taxon>Thermotogati</taxon>
        <taxon>Thermotogota</taxon>
        <taxon>Thermotogae</taxon>
        <taxon>Kosmotogales</taxon>
        <taxon>Kosmotogaceae</taxon>
        <taxon>Mesotoga</taxon>
    </lineage>
</organism>
<evidence type="ECO:0000256" key="1">
    <source>
        <dbReference type="ARBA" id="ARBA00023121"/>
    </source>
</evidence>
<evidence type="ECO:0000259" key="2">
    <source>
        <dbReference type="PROSITE" id="PS51480"/>
    </source>
</evidence>
<sequence>MEKKIQKVIDGPTLFNAFFSGARAVIKEQGYLNKINVFPVPDGDTGTNLASTMKSIIELTAVSQSIGKTSRSIADAALMGARGNSGAIFAQYIHGLSNAIGNKESLDSRSFARAIREAVPYAYDAMTTPVEGTMLTVMKDWAEALNSAGGSENSFLEMITRSNEVAKKSLEETPEKLDALKKAGVVDAGARGFVAFVEGIKIFLSGKTVEMEDEVIPDIELHNHVHVDETNIQFRYCTEAIIEGTGIDQESLKRDAGSYGDSIVVVGSNKRTRVHIHTNEPADLFYRLGKYGSITQQKVDDMEMQYRVSQRRKYPIALVIDSVCDLPREIIDYYQIHVVPLFLNFGESHYLDKITIKPDQFYSMLESTDIYPVSAQPGINSFQNLYHFLATHYDSVIAIHVSDKLSGTWNSSLKAAERLKGKKISVINSRHVSGSFGLLVLRAAQLIENGTDHDEIVKTIESLTKNSRIFVSVNTLKYMVKGGRVSPMKGLLAKMMNLKPIVSVDEEGNSKLYGKAFSRLGNMKKILGYIDELNRKCRIENYNITHAHAPKQAKAFEESLTKLLGKKPEFIMEVSPVVGISAGIGAVSVSVLCERNTWSEEIKVR</sequence>
<evidence type="ECO:0000313" key="4">
    <source>
        <dbReference type="Proteomes" id="UP000250796"/>
    </source>
</evidence>
<dbReference type="SUPFAM" id="SSF101473">
    <property type="entry name" value="DhaL-like"/>
    <property type="match status" value="1"/>
</dbReference>
<dbReference type="GO" id="GO:0006071">
    <property type="term" value="P:glycerol metabolic process"/>
    <property type="evidence" value="ECO:0007669"/>
    <property type="project" value="InterPro"/>
</dbReference>
<dbReference type="NCBIfam" id="TIGR00762">
    <property type="entry name" value="DegV"/>
    <property type="match status" value="1"/>
</dbReference>
<keyword evidence="1" id="KW-0446">Lipid-binding</keyword>
<dbReference type="InterPro" id="IPR033470">
    <property type="entry name" value="FakA-like_C"/>
</dbReference>
<dbReference type="SUPFAM" id="SSF82549">
    <property type="entry name" value="DAK1/DegV-like"/>
    <property type="match status" value="1"/>
</dbReference>
<dbReference type="EMBL" id="LS974202">
    <property type="protein sequence ID" value="SSC13475.1"/>
    <property type="molecule type" value="Genomic_DNA"/>
</dbReference>
<dbReference type="Pfam" id="PF02645">
    <property type="entry name" value="DegV"/>
    <property type="match status" value="1"/>
</dbReference>
<keyword evidence="4" id="KW-1185">Reference proteome</keyword>
<dbReference type="Pfam" id="PF02734">
    <property type="entry name" value="Dak2"/>
    <property type="match status" value="1"/>
</dbReference>
<reference evidence="3 4" key="1">
    <citation type="submission" date="2017-01" db="EMBL/GenBank/DDBJ databases">
        <authorList>
            <person name="Erauso G."/>
        </authorList>
    </citation>
    <scope>NUCLEOTIDE SEQUENCE [LARGE SCALE GENOMIC DNA]</scope>
    <source>
        <strain evidence="3">MESINF1</strain>
    </source>
</reference>